<evidence type="ECO:0000313" key="2">
    <source>
        <dbReference type="Proteomes" id="UP001218218"/>
    </source>
</evidence>
<dbReference type="AlphaFoldDB" id="A0AAD6ZQ44"/>
<dbReference type="InterPro" id="IPR032675">
    <property type="entry name" value="LRR_dom_sf"/>
</dbReference>
<accession>A0AAD6ZQ44</accession>
<organism evidence="1 2">
    <name type="scientific">Mycena albidolilacea</name>
    <dbReference type="NCBI Taxonomy" id="1033008"/>
    <lineage>
        <taxon>Eukaryota</taxon>
        <taxon>Fungi</taxon>
        <taxon>Dikarya</taxon>
        <taxon>Basidiomycota</taxon>
        <taxon>Agaricomycotina</taxon>
        <taxon>Agaricomycetes</taxon>
        <taxon>Agaricomycetidae</taxon>
        <taxon>Agaricales</taxon>
        <taxon>Marasmiineae</taxon>
        <taxon>Mycenaceae</taxon>
        <taxon>Mycena</taxon>
    </lineage>
</organism>
<sequence>MDESPANCMLPVELEREIFELAAFLYPECMPVLVLVAQRVKSWIEPLLYRTISIHGHTTHPGFSRLPLRAVAKLATFNPAALRDHTHHVCFVNVFMDDVIADFLPRCANIVDIAYMQQWVRARKSLLDGPPLQRLSCILQGLRPIFPWPDPFDGGHPFFSRITHLDICDRQITDWRTWSGLAQIPHLTHLSTSALMSDSVVQGILKHCRVLEVLVFLYSSQIALEDGQVRLEHIDDHRFVRLVVEDRLTDWETAARGGEDYWVVASTLVKKRQGGGT</sequence>
<comment type="caution">
    <text evidence="1">The sequence shown here is derived from an EMBL/GenBank/DDBJ whole genome shotgun (WGS) entry which is preliminary data.</text>
</comment>
<evidence type="ECO:0000313" key="1">
    <source>
        <dbReference type="EMBL" id="KAJ7333321.1"/>
    </source>
</evidence>
<proteinExistence type="predicted"/>
<reference evidence="1" key="1">
    <citation type="submission" date="2023-03" db="EMBL/GenBank/DDBJ databases">
        <title>Massive genome expansion in bonnet fungi (Mycena s.s.) driven by repeated elements and novel gene families across ecological guilds.</title>
        <authorList>
            <consortium name="Lawrence Berkeley National Laboratory"/>
            <person name="Harder C.B."/>
            <person name="Miyauchi S."/>
            <person name="Viragh M."/>
            <person name="Kuo A."/>
            <person name="Thoen E."/>
            <person name="Andreopoulos B."/>
            <person name="Lu D."/>
            <person name="Skrede I."/>
            <person name="Drula E."/>
            <person name="Henrissat B."/>
            <person name="Morin E."/>
            <person name="Kohler A."/>
            <person name="Barry K."/>
            <person name="LaButti K."/>
            <person name="Morin E."/>
            <person name="Salamov A."/>
            <person name="Lipzen A."/>
            <person name="Mereny Z."/>
            <person name="Hegedus B."/>
            <person name="Baldrian P."/>
            <person name="Stursova M."/>
            <person name="Weitz H."/>
            <person name="Taylor A."/>
            <person name="Grigoriev I.V."/>
            <person name="Nagy L.G."/>
            <person name="Martin F."/>
            <person name="Kauserud H."/>
        </authorList>
    </citation>
    <scope>NUCLEOTIDE SEQUENCE</scope>
    <source>
        <strain evidence="1">CBHHK002</strain>
    </source>
</reference>
<keyword evidence="2" id="KW-1185">Reference proteome</keyword>
<protein>
    <submittedName>
        <fullName evidence="1">Uncharacterized protein</fullName>
    </submittedName>
</protein>
<dbReference type="EMBL" id="JARIHO010000034">
    <property type="protein sequence ID" value="KAJ7333321.1"/>
    <property type="molecule type" value="Genomic_DNA"/>
</dbReference>
<dbReference type="Gene3D" id="3.80.10.10">
    <property type="entry name" value="Ribonuclease Inhibitor"/>
    <property type="match status" value="1"/>
</dbReference>
<gene>
    <name evidence="1" type="ORF">DFH08DRAFT_305413</name>
</gene>
<name>A0AAD6ZQ44_9AGAR</name>
<dbReference type="Proteomes" id="UP001218218">
    <property type="component" value="Unassembled WGS sequence"/>
</dbReference>